<dbReference type="PhylomeDB" id="K6UNP2"/>
<evidence type="ECO:0000313" key="2">
    <source>
        <dbReference type="Proteomes" id="UP000006319"/>
    </source>
</evidence>
<dbReference type="VEuPathDB" id="PlasmoDB:PCYB_004220"/>
<dbReference type="InterPro" id="IPR008780">
    <property type="entry name" value="Plasmodium_Vir"/>
</dbReference>
<dbReference type="KEGG" id="pcy:PCYB_004220"/>
<dbReference type="Pfam" id="PF05795">
    <property type="entry name" value="Plasmodium_Vir"/>
    <property type="match status" value="1"/>
</dbReference>
<organism evidence="1 2">
    <name type="scientific">Plasmodium cynomolgi (strain B)</name>
    <dbReference type="NCBI Taxonomy" id="1120755"/>
    <lineage>
        <taxon>Eukaryota</taxon>
        <taxon>Sar</taxon>
        <taxon>Alveolata</taxon>
        <taxon>Apicomplexa</taxon>
        <taxon>Aconoidasida</taxon>
        <taxon>Haemosporida</taxon>
        <taxon>Plasmodiidae</taxon>
        <taxon>Plasmodium</taxon>
        <taxon>Plasmodium (Plasmodium)</taxon>
    </lineage>
</organism>
<sequence>MLSSYRSTDSSGLYRKSSKELYSERFYEDMDMESEDLHYYNEKCNNITVKKHKDQMIPICTKYLRFLDKSKSWGYVNSRYDISLLLNYWIYEKLTEIYGDNSSDDIMLGFVDLQMKWGYFDYNRKTYDPYYKNCQPDLDKVNHVDWKHRKKLYDYYVDHDYVINMAASFDNECTY</sequence>
<dbReference type="OMA" id="ILICEKY"/>
<dbReference type="Proteomes" id="UP000006319">
    <property type="component" value="Unassembled WGS sequence"/>
</dbReference>
<protein>
    <submittedName>
        <fullName evidence="1">CYIR protein</fullName>
    </submittedName>
</protein>
<dbReference type="AlphaFoldDB" id="K6UNP2"/>
<dbReference type="RefSeq" id="XP_004227891.1">
    <property type="nucleotide sequence ID" value="XM_004227843.1"/>
</dbReference>
<gene>
    <name evidence="1" type="ORF">PCYB_004220</name>
</gene>
<dbReference type="GeneID" id="14696215"/>
<dbReference type="OrthoDB" id="387297at2759"/>
<keyword evidence="2" id="KW-1185">Reference proteome</keyword>
<dbReference type="EMBL" id="DF157567">
    <property type="protein sequence ID" value="GAB69673.1"/>
    <property type="molecule type" value="Genomic_DNA"/>
</dbReference>
<proteinExistence type="predicted"/>
<accession>K6UNP2</accession>
<evidence type="ECO:0000313" key="1">
    <source>
        <dbReference type="EMBL" id="GAB69673.1"/>
    </source>
</evidence>
<reference evidence="1 2" key="1">
    <citation type="journal article" date="2012" name="Nat. Genet.">
        <title>Plasmodium cynomolgi genome sequences provide insight into Plasmodium vivax and the monkey malaria clade.</title>
        <authorList>
            <person name="Tachibana S."/>
            <person name="Sullivan S.A."/>
            <person name="Kawai S."/>
            <person name="Nakamura S."/>
            <person name="Kim H.R."/>
            <person name="Goto N."/>
            <person name="Arisue N."/>
            <person name="Palacpac N.M.Q."/>
            <person name="Honma H."/>
            <person name="Yagi M."/>
            <person name="Tougan T."/>
            <person name="Katakai Y."/>
            <person name="Kaneko O."/>
            <person name="Mita T."/>
            <person name="Kita K."/>
            <person name="Yasutomi Y."/>
            <person name="Sutton P.L."/>
            <person name="Shakhbatyan R."/>
            <person name="Horii T."/>
            <person name="Yasunaga T."/>
            <person name="Barnwell J.W."/>
            <person name="Escalante A.A."/>
            <person name="Carlton J.M."/>
            <person name="Tanabe K."/>
        </authorList>
    </citation>
    <scope>NUCLEOTIDE SEQUENCE [LARGE SCALE GENOMIC DNA]</scope>
    <source>
        <strain evidence="1 2">B</strain>
    </source>
</reference>
<name>K6UNP2_PLACD</name>